<dbReference type="WBParaSite" id="scaffold36298_cov274.g23154">
    <property type="protein sequence ID" value="scaffold36298_cov274.g23154"/>
    <property type="gene ID" value="scaffold36298_cov274.g23154"/>
</dbReference>
<protein>
    <submittedName>
        <fullName evidence="18">Uncharacterized protein</fullName>
    </submittedName>
</protein>
<sequence length="687" mass="79666">MVVNSKKPKKQQIPIKNKFNPPPPPKKAGRRKNPPKEEPENEEEPEIYLNENDLDALFVDAAESLDNTSEEFYKRPEPPSDFEKCDFDEDTYRCIYCNLNCIYARTDRHLKTKRHLVLKQAHEDKNSLLKSANKHRLSNSQLNRRKSVGLVVKVAEEESSSSSEESDDDDIISTPSLGKDESFSRYLELKKTFKDLCYCRSNFNEDETFGPTNCFVKSKEGKKLAFCIYCKTSYSTKRKSNLIDHVKTTKHRLALVAVKGETIKQNSNEVVILNENEEEIEELSDDSCGIIGRDDAEESDSSISLDELESVATKLAAYLSQKRRRRKRMKGMSFTFVRVKLIALTNKYFGARLLSTTAVKLSVFDPNQWCDPIVSIEQLNKPLPEDDPRRYLYPKQMESNKTPVFYRNEIVDRMVNIMMVKGKKQLIRTEIYGALEIIKRVQYKPIMELRPVGRTGTVYQVPYPISEHYSIFRALKMMRIILREKCKHGQNRFRLQQLPPSEVPSASNEIKKLLMDVEDLLEQMELSVREIEPSNPDRSKYDLRVKSYKSDKKQLEAELRKAVDRIRNVADRDELLAFNDASVNVDQQDKLIENTERLDAGARKLQNCERITIETEQIGEQVLGNLSLQRETLTRNRDRMREANSDLGRSNRIVSQMIRRVIQNRLVLLVVFVVLMFSLLYLVYKAI</sequence>
<evidence type="ECO:0000259" key="16">
    <source>
        <dbReference type="Pfam" id="PF05008"/>
    </source>
</evidence>
<keyword evidence="10 14" id="KW-0472">Membrane</keyword>
<keyword evidence="11" id="KW-0687">Ribonucleoprotein</keyword>
<dbReference type="InterPro" id="IPR023798">
    <property type="entry name" value="Ribosomal_uS7_dom"/>
</dbReference>
<feature type="transmembrane region" description="Helical" evidence="14">
    <location>
        <begin position="666"/>
        <end position="684"/>
    </location>
</feature>
<dbReference type="GO" id="GO:0006896">
    <property type="term" value="P:Golgi to vacuole transport"/>
    <property type="evidence" value="ECO:0007669"/>
    <property type="project" value="TreeGrafter"/>
</dbReference>
<dbReference type="InterPro" id="IPR036823">
    <property type="entry name" value="Ribosomal_uS7_dom_sf"/>
</dbReference>
<dbReference type="GO" id="GO:0031201">
    <property type="term" value="C:SNARE complex"/>
    <property type="evidence" value="ECO:0007669"/>
    <property type="project" value="TreeGrafter"/>
</dbReference>
<dbReference type="CDD" id="cd15891">
    <property type="entry name" value="SNARE_Vti1a"/>
    <property type="match status" value="1"/>
</dbReference>
<keyword evidence="17" id="KW-1185">Reference proteome</keyword>
<keyword evidence="8 14" id="KW-1133">Transmembrane helix</keyword>
<dbReference type="Proteomes" id="UP000887561">
    <property type="component" value="Unplaced"/>
</dbReference>
<evidence type="ECO:0000256" key="9">
    <source>
        <dbReference type="ARBA" id="ARBA00023054"/>
    </source>
</evidence>
<reference evidence="18" key="1">
    <citation type="submission" date="2022-11" db="UniProtKB">
        <authorList>
            <consortium name="WormBaseParasite"/>
        </authorList>
    </citation>
    <scope>IDENTIFICATION</scope>
</reference>
<evidence type="ECO:0000256" key="12">
    <source>
        <dbReference type="SAM" id="Coils"/>
    </source>
</evidence>
<dbReference type="GO" id="GO:0000149">
    <property type="term" value="F:SNARE binding"/>
    <property type="evidence" value="ECO:0007669"/>
    <property type="project" value="TreeGrafter"/>
</dbReference>
<dbReference type="Gene3D" id="1.20.58.400">
    <property type="entry name" value="t-snare proteins"/>
    <property type="match status" value="1"/>
</dbReference>
<dbReference type="GO" id="GO:0006886">
    <property type="term" value="P:intracellular protein transport"/>
    <property type="evidence" value="ECO:0007669"/>
    <property type="project" value="InterPro"/>
</dbReference>
<dbReference type="GO" id="GO:0006891">
    <property type="term" value="P:intra-Golgi vesicle-mediated transport"/>
    <property type="evidence" value="ECO:0007669"/>
    <property type="project" value="TreeGrafter"/>
</dbReference>
<feature type="domain" description="Small ribosomal subunit protein uS7" evidence="15">
    <location>
        <begin position="390"/>
        <end position="486"/>
    </location>
</feature>
<dbReference type="GO" id="GO:0016236">
    <property type="term" value="P:macroautophagy"/>
    <property type="evidence" value="ECO:0007669"/>
    <property type="project" value="TreeGrafter"/>
</dbReference>
<dbReference type="GO" id="GO:0048280">
    <property type="term" value="P:vesicle fusion with Golgi apparatus"/>
    <property type="evidence" value="ECO:0007669"/>
    <property type="project" value="TreeGrafter"/>
</dbReference>
<dbReference type="SUPFAM" id="SSF58038">
    <property type="entry name" value="SNARE fusion complex"/>
    <property type="match status" value="1"/>
</dbReference>
<comment type="similarity">
    <text evidence="2">Belongs to the VTI1 family.</text>
</comment>
<dbReference type="InterPro" id="IPR010989">
    <property type="entry name" value="SNARE"/>
</dbReference>
<evidence type="ECO:0000256" key="8">
    <source>
        <dbReference type="ARBA" id="ARBA00022989"/>
    </source>
</evidence>
<keyword evidence="9 12" id="KW-0175">Coiled coil</keyword>
<dbReference type="GO" id="GO:0005789">
    <property type="term" value="C:endoplasmic reticulum membrane"/>
    <property type="evidence" value="ECO:0007669"/>
    <property type="project" value="TreeGrafter"/>
</dbReference>
<dbReference type="GO" id="GO:1990904">
    <property type="term" value="C:ribonucleoprotein complex"/>
    <property type="evidence" value="ECO:0007669"/>
    <property type="project" value="UniProtKB-KW"/>
</dbReference>
<dbReference type="Pfam" id="PF12352">
    <property type="entry name" value="V-SNARE_C"/>
    <property type="match status" value="1"/>
</dbReference>
<dbReference type="PANTHER" id="PTHR21230">
    <property type="entry name" value="VESICLE TRANSPORT V-SNARE PROTEIN VTI1-RELATED"/>
    <property type="match status" value="1"/>
</dbReference>
<dbReference type="GO" id="GO:0031902">
    <property type="term" value="C:late endosome membrane"/>
    <property type="evidence" value="ECO:0007669"/>
    <property type="project" value="TreeGrafter"/>
</dbReference>
<evidence type="ECO:0000256" key="11">
    <source>
        <dbReference type="ARBA" id="ARBA00023274"/>
    </source>
</evidence>
<dbReference type="InterPro" id="IPR007705">
    <property type="entry name" value="Vesicle_trsprt_v-SNARE_N"/>
</dbReference>
<feature type="domain" description="Vesicle transport v-SNARE N-terminal" evidence="16">
    <location>
        <begin position="494"/>
        <end position="562"/>
    </location>
</feature>
<evidence type="ECO:0000256" key="10">
    <source>
        <dbReference type="ARBA" id="ARBA00023136"/>
    </source>
</evidence>
<proteinExistence type="inferred from homology"/>
<keyword evidence="6" id="KW-0653">Protein transport</keyword>
<dbReference type="SUPFAM" id="SSF47973">
    <property type="entry name" value="Ribosomal protein S7"/>
    <property type="match status" value="1"/>
</dbReference>
<keyword evidence="7" id="KW-0689">Ribosomal protein</keyword>
<evidence type="ECO:0000259" key="15">
    <source>
        <dbReference type="Pfam" id="PF00177"/>
    </source>
</evidence>
<evidence type="ECO:0000256" key="5">
    <source>
        <dbReference type="ARBA" id="ARBA00022692"/>
    </source>
</evidence>
<keyword evidence="4" id="KW-0813">Transport</keyword>
<dbReference type="GO" id="GO:0042147">
    <property type="term" value="P:retrograde transport, endosome to Golgi"/>
    <property type="evidence" value="ECO:0007669"/>
    <property type="project" value="TreeGrafter"/>
</dbReference>
<evidence type="ECO:0000256" key="13">
    <source>
        <dbReference type="SAM" id="MobiDB-lite"/>
    </source>
</evidence>
<dbReference type="InterPro" id="IPR038407">
    <property type="entry name" value="v-SNARE_N_sf"/>
</dbReference>
<evidence type="ECO:0000256" key="3">
    <source>
        <dbReference type="ARBA" id="ARBA00007151"/>
    </source>
</evidence>
<evidence type="ECO:0000256" key="7">
    <source>
        <dbReference type="ARBA" id="ARBA00022980"/>
    </source>
</evidence>
<dbReference type="GO" id="GO:0005829">
    <property type="term" value="C:cytosol"/>
    <property type="evidence" value="ECO:0007669"/>
    <property type="project" value="GOC"/>
</dbReference>
<feature type="compositionally biased region" description="Basic residues" evidence="13">
    <location>
        <begin position="1"/>
        <end position="10"/>
    </location>
</feature>
<dbReference type="GO" id="GO:0005794">
    <property type="term" value="C:Golgi apparatus"/>
    <property type="evidence" value="ECO:0007669"/>
    <property type="project" value="TreeGrafter"/>
</dbReference>
<feature type="region of interest" description="Disordered" evidence="13">
    <location>
        <begin position="1"/>
        <end position="48"/>
    </location>
</feature>
<name>A0A915MHP7_MELJA</name>
<dbReference type="Gene3D" id="1.20.5.110">
    <property type="match status" value="1"/>
</dbReference>
<dbReference type="Pfam" id="PF05008">
    <property type="entry name" value="V-SNARE"/>
    <property type="match status" value="1"/>
</dbReference>
<comment type="similarity">
    <text evidence="3">Belongs to the universal ribosomal protein uS7 family.</text>
</comment>
<dbReference type="GO" id="GO:0005840">
    <property type="term" value="C:ribosome"/>
    <property type="evidence" value="ECO:0007669"/>
    <property type="project" value="UniProtKB-KW"/>
</dbReference>
<evidence type="ECO:0000313" key="17">
    <source>
        <dbReference type="Proteomes" id="UP000887561"/>
    </source>
</evidence>
<dbReference type="GO" id="GO:0005484">
    <property type="term" value="F:SNAP receptor activity"/>
    <property type="evidence" value="ECO:0007669"/>
    <property type="project" value="TreeGrafter"/>
</dbReference>
<evidence type="ECO:0000256" key="14">
    <source>
        <dbReference type="SAM" id="Phobius"/>
    </source>
</evidence>
<evidence type="ECO:0000256" key="1">
    <source>
        <dbReference type="ARBA" id="ARBA00004211"/>
    </source>
</evidence>
<comment type="subcellular location">
    <subcellularLocation>
        <location evidence="1">Membrane</location>
        <topology evidence="1">Single-pass type IV membrane protein</topology>
    </subcellularLocation>
</comment>
<dbReference type="AlphaFoldDB" id="A0A915MHP7"/>
<accession>A0A915MHP7</accession>
<keyword evidence="5 14" id="KW-0812">Transmembrane</keyword>
<dbReference type="PANTHER" id="PTHR21230:SF26">
    <property type="entry name" value="VESICLE TRANSPORT THROUGH INTERACTION WITH T-SNARES HOMOLOG 1A"/>
    <property type="match status" value="1"/>
</dbReference>
<dbReference type="SUPFAM" id="SSF47661">
    <property type="entry name" value="t-snare proteins"/>
    <property type="match status" value="1"/>
</dbReference>
<dbReference type="GO" id="GO:0012507">
    <property type="term" value="C:ER to Golgi transport vesicle membrane"/>
    <property type="evidence" value="ECO:0007669"/>
    <property type="project" value="TreeGrafter"/>
</dbReference>
<organism evidence="17 18">
    <name type="scientific">Meloidogyne javanica</name>
    <name type="common">Root-knot nematode worm</name>
    <dbReference type="NCBI Taxonomy" id="6303"/>
    <lineage>
        <taxon>Eukaryota</taxon>
        <taxon>Metazoa</taxon>
        <taxon>Ecdysozoa</taxon>
        <taxon>Nematoda</taxon>
        <taxon>Chromadorea</taxon>
        <taxon>Rhabditida</taxon>
        <taxon>Tylenchina</taxon>
        <taxon>Tylenchomorpha</taxon>
        <taxon>Tylenchoidea</taxon>
        <taxon>Meloidogynidae</taxon>
        <taxon>Meloidogyninae</taxon>
        <taxon>Meloidogyne</taxon>
        <taxon>Meloidogyne incognita group</taxon>
    </lineage>
</organism>
<evidence type="ECO:0000256" key="2">
    <source>
        <dbReference type="ARBA" id="ARBA00006108"/>
    </source>
</evidence>
<feature type="region of interest" description="Disordered" evidence="13">
    <location>
        <begin position="156"/>
        <end position="175"/>
    </location>
</feature>
<feature type="coiled-coil region" evidence="12">
    <location>
        <begin position="503"/>
        <end position="572"/>
    </location>
</feature>
<dbReference type="Pfam" id="PF00177">
    <property type="entry name" value="Ribosomal_S7"/>
    <property type="match status" value="1"/>
</dbReference>
<evidence type="ECO:0000256" key="6">
    <source>
        <dbReference type="ARBA" id="ARBA00022927"/>
    </source>
</evidence>
<evidence type="ECO:0000256" key="4">
    <source>
        <dbReference type="ARBA" id="ARBA00022448"/>
    </source>
</evidence>
<dbReference type="FunFam" id="1.20.5.110:FF:000078">
    <property type="entry name" value="Vesicle transport through interaction with t-SNAREs 1A"/>
    <property type="match status" value="1"/>
</dbReference>
<evidence type="ECO:0000313" key="18">
    <source>
        <dbReference type="WBParaSite" id="scaffold36298_cov274.g23154"/>
    </source>
</evidence>